<feature type="coiled-coil region" evidence="1">
    <location>
        <begin position="489"/>
        <end position="576"/>
    </location>
</feature>
<dbReference type="EMBL" id="JXJQ01000006">
    <property type="protein sequence ID" value="KJY62336.1"/>
    <property type="molecule type" value="Genomic_DNA"/>
</dbReference>
<feature type="coiled-coil region" evidence="1">
    <location>
        <begin position="622"/>
        <end position="656"/>
    </location>
</feature>
<dbReference type="PANTHER" id="PTHR41259:SF1">
    <property type="entry name" value="DOUBLE-STRAND BREAK REPAIR RAD50 ATPASE, PUTATIVE-RELATED"/>
    <property type="match status" value="1"/>
</dbReference>
<dbReference type="InterPro" id="IPR038734">
    <property type="entry name" value="YhaN_AAA"/>
</dbReference>
<comment type="caution">
    <text evidence="4">The sequence shown here is derived from an EMBL/GenBank/DDBJ whole genome shotgun (WGS) entry which is preliminary data.</text>
</comment>
<feature type="transmembrane region" description="Helical" evidence="2">
    <location>
        <begin position="393"/>
        <end position="416"/>
    </location>
</feature>
<dbReference type="AlphaFoldDB" id="A0A0F4LXP3"/>
<name>A0A0F4LXP3_9LACO</name>
<dbReference type="Proteomes" id="UP000033558">
    <property type="component" value="Unassembled WGS sequence"/>
</dbReference>
<dbReference type="PANTHER" id="PTHR41259">
    <property type="entry name" value="DOUBLE-STRAND BREAK REPAIR RAD50 ATPASE, PUTATIVE-RELATED"/>
    <property type="match status" value="1"/>
</dbReference>
<keyword evidence="1" id="KW-0175">Coiled coil</keyword>
<dbReference type="STRING" id="1218492.JG30_05390"/>
<dbReference type="PATRIC" id="fig|1218492.5.peg.665"/>
<accession>A0A0F4LXP3</accession>
<organism evidence="4 5">
    <name type="scientific">Bombilactobacillus mellifer</name>
    <dbReference type="NCBI Taxonomy" id="1218492"/>
    <lineage>
        <taxon>Bacteria</taxon>
        <taxon>Bacillati</taxon>
        <taxon>Bacillota</taxon>
        <taxon>Bacilli</taxon>
        <taxon>Lactobacillales</taxon>
        <taxon>Lactobacillaceae</taxon>
        <taxon>Bombilactobacillus</taxon>
    </lineage>
</organism>
<gene>
    <name evidence="4" type="ORF">JG30_05390</name>
</gene>
<feature type="domain" description="YhaN AAA" evidence="3">
    <location>
        <begin position="1"/>
        <end position="202"/>
    </location>
</feature>
<sequence>MRITGVKILGFGCWVDQTLEFQPDYQVIWGNNESGKTTLLHFIRSILFGFATARGHKKYLQYIPHNSSQYGGEVYLTVEQTPWTVRRIKKGKKNEELSVFRGSEPVALAEYQDLIAPMTATLFGQTNFIDRTTLDQVYQLTDDQLLEAIMTVGAVGSKDWLQLAHQFTNNADQMYRPRGKKLVLNQLLQQSGELQTHLTDLAHENQDFQKLAQQVTQIQSQKKQLQKQITQQQHQLDQQQHLLQLWPQYQKWQELQATKYQPEIASADWQHFEKLQQQLQSQQQVQTNLQAQQAQLQLSRAEQTQLQYYQAHATELHQLQATKQQLDFTASQMQQQVKPQQQEVEAQIQTLLQQTDGLQATTQPLSSTELSTYQQLQQKVQEAKTTANAIPGIALPATFSKPSVVIVLSLLVGVLTGGISHNWFLAGVIFLLALGLSWWGLHYVRRQSQVSEQKVAAAITALQQFQTKHHLPQTPDLDILTWQTQAAQMSHYQTRLVQLQEQVQQYQQALDHWRQQTQNQLPDAIAPAELAHYCQRMEKLQQRQEQLQQQQLTDQIADLQQQHKQTQAALIKLLQQYHVTTAEELEQLHRQNLADVQQREQQRVLQQTLKTALPQLQQIDTNTTLENQISALQTTIQTDQKQLAVLNEQQAQWQAEQQHLADDNQFAQVQQEVEFNKAAIQETFTQWLSNQLAALWISTTLNQASSNRYPHMLARAQQFFARLTNQRYRKIEFIKQELAVVNAQKDRFTVRELSRGTATQLFLAFTLAFALEVADLSAMPLLIDDALVDCDQVRRSNIVGLIQELAATTQIIYTCTDIHTANLFAASNVLQLGKDDH</sequence>
<evidence type="ECO:0000256" key="1">
    <source>
        <dbReference type="SAM" id="Coils"/>
    </source>
</evidence>
<evidence type="ECO:0000259" key="3">
    <source>
        <dbReference type="Pfam" id="PF13514"/>
    </source>
</evidence>
<dbReference type="HOGENOM" id="CLU_006135_1_1_9"/>
<keyword evidence="5" id="KW-1185">Reference proteome</keyword>
<proteinExistence type="predicted"/>
<dbReference type="Gene3D" id="3.40.50.300">
    <property type="entry name" value="P-loop containing nucleotide triphosphate hydrolases"/>
    <property type="match status" value="2"/>
</dbReference>
<dbReference type="Pfam" id="PF13514">
    <property type="entry name" value="AAA_27"/>
    <property type="match status" value="1"/>
</dbReference>
<dbReference type="RefSeq" id="WP_046315974.1">
    <property type="nucleotide sequence ID" value="NZ_JBHSZT010000001.1"/>
</dbReference>
<keyword evidence="2" id="KW-0812">Transmembrane</keyword>
<evidence type="ECO:0000256" key="2">
    <source>
        <dbReference type="SAM" id="Phobius"/>
    </source>
</evidence>
<dbReference type="SUPFAM" id="SSF52540">
    <property type="entry name" value="P-loop containing nucleoside triphosphate hydrolases"/>
    <property type="match status" value="1"/>
</dbReference>
<dbReference type="InterPro" id="IPR027417">
    <property type="entry name" value="P-loop_NTPase"/>
</dbReference>
<evidence type="ECO:0000313" key="5">
    <source>
        <dbReference type="Proteomes" id="UP000033558"/>
    </source>
</evidence>
<reference evidence="4 5" key="1">
    <citation type="submission" date="2015-01" db="EMBL/GenBank/DDBJ databases">
        <title>Comparative genomics of the lactic acid bacteria isolated from the honey bee gut.</title>
        <authorList>
            <person name="Ellegaard K.M."/>
            <person name="Tamarit D."/>
            <person name="Javelind E."/>
            <person name="Olofsson T."/>
            <person name="Andersson S.G."/>
            <person name="Vasquez A."/>
        </authorList>
    </citation>
    <scope>NUCLEOTIDE SEQUENCE [LARGE SCALE GENOMIC DNA]</scope>
    <source>
        <strain evidence="4 5">Bin4</strain>
    </source>
</reference>
<protein>
    <recommendedName>
        <fullName evidence="3">YhaN AAA domain-containing protein</fullName>
    </recommendedName>
</protein>
<keyword evidence="2" id="KW-0472">Membrane</keyword>
<evidence type="ECO:0000313" key="4">
    <source>
        <dbReference type="EMBL" id="KJY62336.1"/>
    </source>
</evidence>
<keyword evidence="2" id="KW-1133">Transmembrane helix</keyword>
<feature type="transmembrane region" description="Helical" evidence="2">
    <location>
        <begin position="423"/>
        <end position="441"/>
    </location>
</feature>
<feature type="coiled-coil region" evidence="1">
    <location>
        <begin position="208"/>
        <end position="242"/>
    </location>
</feature>
<dbReference type="OrthoDB" id="9764467at2"/>